<dbReference type="OrthoDB" id="5958640at2759"/>
<keyword evidence="1" id="KW-0472">Membrane</keyword>
<keyword evidence="1" id="KW-0812">Transmembrane</keyword>
<protein>
    <submittedName>
        <fullName evidence="2">Uncharacterized protein</fullName>
    </submittedName>
</protein>
<name>A0A3M6V3C4_POCDA</name>
<dbReference type="EMBL" id="RCHS01000168">
    <property type="protein sequence ID" value="RMX60360.1"/>
    <property type="molecule type" value="Genomic_DNA"/>
</dbReference>
<comment type="caution">
    <text evidence="2">The sequence shown here is derived from an EMBL/GenBank/DDBJ whole genome shotgun (WGS) entry which is preliminary data.</text>
</comment>
<proteinExistence type="predicted"/>
<organism evidence="2 3">
    <name type="scientific">Pocillopora damicornis</name>
    <name type="common">Cauliflower coral</name>
    <name type="synonym">Millepora damicornis</name>
    <dbReference type="NCBI Taxonomy" id="46731"/>
    <lineage>
        <taxon>Eukaryota</taxon>
        <taxon>Metazoa</taxon>
        <taxon>Cnidaria</taxon>
        <taxon>Anthozoa</taxon>
        <taxon>Hexacorallia</taxon>
        <taxon>Scleractinia</taxon>
        <taxon>Astrocoeniina</taxon>
        <taxon>Pocilloporidae</taxon>
        <taxon>Pocillopora</taxon>
    </lineage>
</organism>
<keyword evidence="3" id="KW-1185">Reference proteome</keyword>
<gene>
    <name evidence="2" type="ORF">pdam_00022811</name>
</gene>
<feature type="non-terminal residue" evidence="2">
    <location>
        <position position="207"/>
    </location>
</feature>
<feature type="transmembrane region" description="Helical" evidence="1">
    <location>
        <begin position="99"/>
        <end position="117"/>
    </location>
</feature>
<keyword evidence="1" id="KW-1133">Transmembrane helix</keyword>
<reference evidence="2 3" key="1">
    <citation type="journal article" date="2018" name="Sci. Rep.">
        <title>Comparative analysis of the Pocillopora damicornis genome highlights role of immune system in coral evolution.</title>
        <authorList>
            <person name="Cunning R."/>
            <person name="Bay R.A."/>
            <person name="Gillette P."/>
            <person name="Baker A.C."/>
            <person name="Traylor-Knowles N."/>
        </authorList>
    </citation>
    <scope>NUCLEOTIDE SEQUENCE [LARGE SCALE GENOMIC DNA]</scope>
    <source>
        <strain evidence="2">RSMAS</strain>
        <tissue evidence="2">Whole animal</tissue>
    </source>
</reference>
<evidence type="ECO:0000256" key="1">
    <source>
        <dbReference type="SAM" id="Phobius"/>
    </source>
</evidence>
<feature type="transmembrane region" description="Helical" evidence="1">
    <location>
        <begin position="123"/>
        <end position="144"/>
    </location>
</feature>
<dbReference type="Proteomes" id="UP000275408">
    <property type="component" value="Unassembled WGS sequence"/>
</dbReference>
<dbReference type="AlphaFoldDB" id="A0A3M6V3C4"/>
<accession>A0A3M6V3C4</accession>
<evidence type="ECO:0000313" key="3">
    <source>
        <dbReference type="Proteomes" id="UP000275408"/>
    </source>
</evidence>
<evidence type="ECO:0000313" key="2">
    <source>
        <dbReference type="EMBL" id="RMX60360.1"/>
    </source>
</evidence>
<sequence>MTFVLACLSALLDGFLDRDKREGDYIENSKDLAKVVRLNVFRFSEAFKLHSMLSSCCYCHTPYCMVLSNWTPLSAGVQQIYYMDFVSERQSYFTEWMSTFDWLGLLLILYIIPFQYIGSKAQWIFASLAVLLNFLKIFKFSCVTRTTGLYTKSRGKDYSGGLDGVPCSFYCDLSSLLLRLWLGRCFVDRISGVVRTKTNCRGLLKLQ</sequence>